<proteinExistence type="predicted"/>
<gene>
    <name evidence="1" type="ORF">GMD78_11295</name>
</gene>
<name>A0A6N8FNJ5_9BACI</name>
<evidence type="ECO:0000313" key="1">
    <source>
        <dbReference type="EMBL" id="MUK88958.1"/>
    </source>
</evidence>
<organism evidence="1 2">
    <name type="scientific">Ornithinibacillus caprae</name>
    <dbReference type="NCBI Taxonomy" id="2678566"/>
    <lineage>
        <taxon>Bacteria</taxon>
        <taxon>Bacillati</taxon>
        <taxon>Bacillota</taxon>
        <taxon>Bacilli</taxon>
        <taxon>Bacillales</taxon>
        <taxon>Bacillaceae</taxon>
        <taxon>Ornithinibacillus</taxon>
    </lineage>
</organism>
<accession>A0A6N8FNJ5</accession>
<evidence type="ECO:0000313" key="2">
    <source>
        <dbReference type="Proteomes" id="UP000469125"/>
    </source>
</evidence>
<dbReference type="RefSeq" id="WP_196493787.1">
    <property type="nucleotide sequence ID" value="NZ_WOCA01000008.1"/>
</dbReference>
<dbReference type="EMBL" id="WOCA01000008">
    <property type="protein sequence ID" value="MUK88958.1"/>
    <property type="molecule type" value="Genomic_DNA"/>
</dbReference>
<protein>
    <submittedName>
        <fullName evidence="1">Uncharacterized protein</fullName>
    </submittedName>
</protein>
<dbReference type="AlphaFoldDB" id="A0A6N8FNJ5"/>
<reference evidence="1 2" key="1">
    <citation type="submission" date="2019-11" db="EMBL/GenBank/DDBJ databases">
        <authorList>
            <person name="Li X."/>
        </authorList>
    </citation>
    <scope>NUCLEOTIDE SEQUENCE [LARGE SCALE GENOMIC DNA]</scope>
    <source>
        <strain evidence="1 2">L9</strain>
    </source>
</reference>
<sequence>MELVPSERFDASKCPPNTDCYGRWKWWNFNAVEGSEENIEQGQELILS</sequence>
<keyword evidence="2" id="KW-1185">Reference proteome</keyword>
<dbReference type="Proteomes" id="UP000469125">
    <property type="component" value="Unassembled WGS sequence"/>
</dbReference>
<comment type="caution">
    <text evidence="1">The sequence shown here is derived from an EMBL/GenBank/DDBJ whole genome shotgun (WGS) entry which is preliminary data.</text>
</comment>